<evidence type="ECO:0000313" key="4">
    <source>
        <dbReference type="Proteomes" id="UP001338125"/>
    </source>
</evidence>
<dbReference type="PANTHER" id="PTHR11200:SF286">
    <property type="entry name" value="5-PHOSPHATASE, PUTATIVE (AFU_ORTHOLOGUE AFUA_5G07600)-RELATED"/>
    <property type="match status" value="1"/>
</dbReference>
<dbReference type="InterPro" id="IPR036691">
    <property type="entry name" value="Endo/exonu/phosph_ase_sf"/>
</dbReference>
<sequence length="494" mass="55311">MALSKAANVAAPEDMAPSTLDLLVLTFNCAAKFINVPIFASHLEAAFKQNATGLPEVVVFSLQEIAPMSYAFIGDYFLSPYVARFDDAINLAASRQLQDGEGNVVSVEPTLPSNKGDKPYTLVTSRNVGYTAMLLFARDASRLSNLQEAEIGFGAAEMGNKGAVGFRALYNTGSGESTELTFVAAHLAAMEWNLARRNSNWGTIMRGLTFENPEAVVSKMRTQDIPRPDPNFSEDDEDLEHVRLLNEGRHLEDIQLQQQLHDLSVFKPSSHLFVAGDLNYRIATTSPTPKAAFPNMDPESENHYPSFFPYDQLTRERKAGRTLHGLTEHEVRFPPTYKYVVDQKSASGRDENEEVKWTFAPHRYPGWTDRILFLELPPWIKGRMNVRAYDTLPVMRTSDHRPVFLRVDVPLIAPTDLAPPKYQEALSPGGRIIDPRVRLPVEIDPEAWERRAAARRKEVMAGWSMFLWSTKQGAYILGTLLATGIAGYWLYRSA</sequence>
<feature type="transmembrane region" description="Helical" evidence="1">
    <location>
        <begin position="473"/>
        <end position="491"/>
    </location>
</feature>
<keyword evidence="1" id="KW-0472">Membrane</keyword>
<dbReference type="InterPro" id="IPR046985">
    <property type="entry name" value="IP5"/>
</dbReference>
<dbReference type="Proteomes" id="UP001338125">
    <property type="component" value="Unassembled WGS sequence"/>
</dbReference>
<dbReference type="SMART" id="SM00128">
    <property type="entry name" value="IPPc"/>
    <property type="match status" value="1"/>
</dbReference>
<organism evidence="3 4">
    <name type="scientific">Cladobotryum mycophilum</name>
    <dbReference type="NCBI Taxonomy" id="491253"/>
    <lineage>
        <taxon>Eukaryota</taxon>
        <taxon>Fungi</taxon>
        <taxon>Dikarya</taxon>
        <taxon>Ascomycota</taxon>
        <taxon>Pezizomycotina</taxon>
        <taxon>Sordariomycetes</taxon>
        <taxon>Hypocreomycetidae</taxon>
        <taxon>Hypocreales</taxon>
        <taxon>Hypocreaceae</taxon>
        <taxon>Cladobotryum</taxon>
    </lineage>
</organism>
<dbReference type="PANTHER" id="PTHR11200">
    <property type="entry name" value="INOSITOL 5-PHOSPHATASE"/>
    <property type="match status" value="1"/>
</dbReference>
<dbReference type="EMBL" id="JAVFKD010000014">
    <property type="protein sequence ID" value="KAK5990998.1"/>
    <property type="molecule type" value="Genomic_DNA"/>
</dbReference>
<evidence type="ECO:0000256" key="1">
    <source>
        <dbReference type="SAM" id="Phobius"/>
    </source>
</evidence>
<comment type="caution">
    <text evidence="3">The sequence shown here is derived from an EMBL/GenBank/DDBJ whole genome shotgun (WGS) entry which is preliminary data.</text>
</comment>
<evidence type="ECO:0000259" key="2">
    <source>
        <dbReference type="SMART" id="SM00128"/>
    </source>
</evidence>
<gene>
    <name evidence="3" type="ORF">PT974_09273</name>
</gene>
<evidence type="ECO:0000313" key="3">
    <source>
        <dbReference type="EMBL" id="KAK5990998.1"/>
    </source>
</evidence>
<protein>
    <submittedName>
        <fullName evidence="3">Inositol-1,4,5-trisphosphate 5-phosphatase 1-like protein</fullName>
    </submittedName>
</protein>
<reference evidence="3 4" key="1">
    <citation type="submission" date="2024-01" db="EMBL/GenBank/DDBJ databases">
        <title>Complete genome of Cladobotryum mycophilum ATHUM6906.</title>
        <authorList>
            <person name="Christinaki A.C."/>
            <person name="Myridakis A.I."/>
            <person name="Kouvelis V.N."/>
        </authorList>
    </citation>
    <scope>NUCLEOTIDE SEQUENCE [LARGE SCALE GENOMIC DNA]</scope>
    <source>
        <strain evidence="3 4">ATHUM6906</strain>
    </source>
</reference>
<proteinExistence type="predicted"/>
<dbReference type="Gene3D" id="3.60.10.10">
    <property type="entry name" value="Endonuclease/exonuclease/phosphatase"/>
    <property type="match status" value="1"/>
</dbReference>
<feature type="domain" description="Inositol polyphosphate-related phosphatase" evidence="2">
    <location>
        <begin position="18"/>
        <end position="415"/>
    </location>
</feature>
<accession>A0ABR0SFQ1</accession>
<keyword evidence="4" id="KW-1185">Reference proteome</keyword>
<dbReference type="SUPFAM" id="SSF56219">
    <property type="entry name" value="DNase I-like"/>
    <property type="match status" value="1"/>
</dbReference>
<keyword evidence="1" id="KW-0812">Transmembrane</keyword>
<dbReference type="InterPro" id="IPR000300">
    <property type="entry name" value="IPPc"/>
</dbReference>
<name>A0ABR0SFQ1_9HYPO</name>
<keyword evidence="1" id="KW-1133">Transmembrane helix</keyword>
<dbReference type="Pfam" id="PF22669">
    <property type="entry name" value="Exo_endo_phos2"/>
    <property type="match status" value="1"/>
</dbReference>